<reference evidence="1 2" key="2">
    <citation type="journal article" date="2023" name="Mol. Biol. Evol.">
        <title>Genomics of Secondarily Temperate Adaptation in the Only Non-Antarctic Icefish.</title>
        <authorList>
            <person name="Rivera-Colon A.G."/>
            <person name="Rayamajhi N."/>
            <person name="Minhas B.F."/>
            <person name="Madrigal G."/>
            <person name="Bilyk K.T."/>
            <person name="Yoon V."/>
            <person name="Hune M."/>
            <person name="Gregory S."/>
            <person name="Cheng C.H.C."/>
            <person name="Catchen J.M."/>
        </authorList>
    </citation>
    <scope>NUCLEOTIDE SEQUENCE [LARGE SCALE GENOMIC DNA]</scope>
    <source>
        <strain evidence="1">JMC-PN-2008</strain>
    </source>
</reference>
<dbReference type="EMBL" id="JAUZQC010000005">
    <property type="protein sequence ID" value="KAK5871791.1"/>
    <property type="molecule type" value="Genomic_DNA"/>
</dbReference>
<comment type="caution">
    <text evidence="1">The sequence shown here is derived from an EMBL/GenBank/DDBJ whole genome shotgun (WGS) entry which is preliminary data.</text>
</comment>
<accession>A0AAN7Y3N3</accession>
<protein>
    <submittedName>
        <fullName evidence="1">Uncharacterized protein</fullName>
    </submittedName>
</protein>
<dbReference type="Proteomes" id="UP001346869">
    <property type="component" value="Unassembled WGS sequence"/>
</dbReference>
<sequence length="72" mass="7826">MGSCGIRSAERQLERLLSYSSLCVCLPLPVSVCSCLSSQLAVRQAVRQHPLLAGSPQHSIRVLIHLLQSVQT</sequence>
<gene>
    <name evidence="1" type="ORF">PBY51_004650</name>
</gene>
<dbReference type="AlphaFoldDB" id="A0AAN7Y3N3"/>
<organism evidence="1 2">
    <name type="scientific">Eleginops maclovinus</name>
    <name type="common">Patagonian blennie</name>
    <name type="synonym">Eleginus maclovinus</name>
    <dbReference type="NCBI Taxonomy" id="56733"/>
    <lineage>
        <taxon>Eukaryota</taxon>
        <taxon>Metazoa</taxon>
        <taxon>Chordata</taxon>
        <taxon>Craniata</taxon>
        <taxon>Vertebrata</taxon>
        <taxon>Euteleostomi</taxon>
        <taxon>Actinopterygii</taxon>
        <taxon>Neopterygii</taxon>
        <taxon>Teleostei</taxon>
        <taxon>Neoteleostei</taxon>
        <taxon>Acanthomorphata</taxon>
        <taxon>Eupercaria</taxon>
        <taxon>Perciformes</taxon>
        <taxon>Notothenioidei</taxon>
        <taxon>Eleginopidae</taxon>
        <taxon>Eleginops</taxon>
    </lineage>
</organism>
<proteinExistence type="predicted"/>
<keyword evidence="2" id="KW-1185">Reference proteome</keyword>
<name>A0AAN7Y3N3_ELEMC</name>
<evidence type="ECO:0000313" key="2">
    <source>
        <dbReference type="Proteomes" id="UP001346869"/>
    </source>
</evidence>
<evidence type="ECO:0000313" key="1">
    <source>
        <dbReference type="EMBL" id="KAK5871791.1"/>
    </source>
</evidence>
<reference evidence="1 2" key="1">
    <citation type="journal article" date="2023" name="Genes (Basel)">
        <title>Chromosome-Level Genome Assembly and Circadian Gene Repertoire of the Patagonia Blennie Eleginops maclovinus-The Closest Ancestral Proxy of Antarctic Cryonotothenioids.</title>
        <authorList>
            <person name="Cheng C.C."/>
            <person name="Rivera-Colon A.G."/>
            <person name="Minhas B.F."/>
            <person name="Wilson L."/>
            <person name="Rayamajhi N."/>
            <person name="Vargas-Chacoff L."/>
            <person name="Catchen J.M."/>
        </authorList>
    </citation>
    <scope>NUCLEOTIDE SEQUENCE [LARGE SCALE GENOMIC DNA]</scope>
    <source>
        <strain evidence="1">JMC-PN-2008</strain>
    </source>
</reference>
<dbReference type="PROSITE" id="PS51257">
    <property type="entry name" value="PROKAR_LIPOPROTEIN"/>
    <property type="match status" value="1"/>
</dbReference>